<feature type="domain" description="N-acetylmuramoyl-L-alanine amidase" evidence="5">
    <location>
        <begin position="12"/>
        <end position="148"/>
    </location>
</feature>
<comment type="catalytic activity">
    <reaction evidence="1">
        <text>Hydrolyzes the link between N-acetylmuramoyl residues and L-amino acid residues in certain cell-wall glycopeptides.</text>
        <dbReference type="EC" id="3.5.1.28"/>
    </reaction>
</comment>
<dbReference type="EMBL" id="JAAMOX010000001">
    <property type="protein sequence ID" value="NIH52557.1"/>
    <property type="molecule type" value="Genomic_DNA"/>
</dbReference>
<proteinExistence type="predicted"/>
<evidence type="ECO:0000256" key="1">
    <source>
        <dbReference type="ARBA" id="ARBA00001561"/>
    </source>
</evidence>
<name>A0A7X5QZ57_9MICO</name>
<evidence type="ECO:0000259" key="5">
    <source>
        <dbReference type="SMART" id="SM00644"/>
    </source>
</evidence>
<gene>
    <name evidence="6" type="ORF">FHX76_000425</name>
</gene>
<reference evidence="6 7" key="1">
    <citation type="submission" date="2020-02" db="EMBL/GenBank/DDBJ databases">
        <title>Sequencing the genomes of 1000 actinobacteria strains.</title>
        <authorList>
            <person name="Klenk H.-P."/>
        </authorList>
    </citation>
    <scope>NUCLEOTIDE SEQUENCE [LARGE SCALE GENOMIC DNA]</scope>
    <source>
        <strain evidence="6 7">DSM 27960</strain>
    </source>
</reference>
<dbReference type="CDD" id="cd06583">
    <property type="entry name" value="PGRP"/>
    <property type="match status" value="1"/>
</dbReference>
<dbReference type="PANTHER" id="PTHR30417">
    <property type="entry name" value="N-ACETYLMURAMOYL-L-ALANINE AMIDASE AMID"/>
    <property type="match status" value="1"/>
</dbReference>
<keyword evidence="3" id="KW-0378">Hydrolase</keyword>
<dbReference type="AlphaFoldDB" id="A0A7X5QZ57"/>
<dbReference type="GO" id="GO:0009253">
    <property type="term" value="P:peptidoglycan catabolic process"/>
    <property type="evidence" value="ECO:0007669"/>
    <property type="project" value="InterPro"/>
</dbReference>
<dbReference type="GO" id="GO:0008745">
    <property type="term" value="F:N-acetylmuramoyl-L-alanine amidase activity"/>
    <property type="evidence" value="ECO:0007669"/>
    <property type="project" value="UniProtKB-EC"/>
</dbReference>
<organism evidence="6 7">
    <name type="scientific">Lysinibacter cavernae</name>
    <dbReference type="NCBI Taxonomy" id="1640652"/>
    <lineage>
        <taxon>Bacteria</taxon>
        <taxon>Bacillati</taxon>
        <taxon>Actinomycetota</taxon>
        <taxon>Actinomycetes</taxon>
        <taxon>Micrococcales</taxon>
        <taxon>Microbacteriaceae</taxon>
        <taxon>Lysinibacter</taxon>
    </lineage>
</organism>
<dbReference type="PANTHER" id="PTHR30417:SF1">
    <property type="entry name" value="N-ACETYLMURAMOYL-L-ALANINE AMIDASE AMID"/>
    <property type="match status" value="1"/>
</dbReference>
<dbReference type="RefSeq" id="WP_167147279.1">
    <property type="nucleotide sequence ID" value="NZ_JAAMOX010000001.1"/>
</dbReference>
<evidence type="ECO:0000313" key="7">
    <source>
        <dbReference type="Proteomes" id="UP000541033"/>
    </source>
</evidence>
<dbReference type="InterPro" id="IPR002502">
    <property type="entry name" value="Amidase_domain"/>
</dbReference>
<sequence length="260" mass="28276">MTHSKYTNQIVQTHQRSSRGGHQIKYFQLHHMASTDGPGVVRMMTSGAREVSANYAVYSDGTAVCVVDEDLRAWTSGTGVQDSEAITFEIANDNTAGWSVSPASHEKVAMIIADAAKRYGIPITRDRIYGHNEMTAKFGTSYATACPGGLNIDWIVNRANQITNGASASAAKETPLVATPAEINQIVKAIMDAPQPRMTTDGKSTGKFDNIGGVLRYEYSKYEALQKQLVDMQKQLAAQKTQTAEVSKKLDQVLTALTKK</sequence>
<dbReference type="GO" id="GO:0009254">
    <property type="term" value="P:peptidoglycan turnover"/>
    <property type="evidence" value="ECO:0007669"/>
    <property type="project" value="TreeGrafter"/>
</dbReference>
<dbReference type="Proteomes" id="UP000541033">
    <property type="component" value="Unassembled WGS sequence"/>
</dbReference>
<dbReference type="InterPro" id="IPR051206">
    <property type="entry name" value="NAMLAA_amidase_2"/>
</dbReference>
<evidence type="ECO:0000256" key="3">
    <source>
        <dbReference type="ARBA" id="ARBA00022801"/>
    </source>
</evidence>
<comment type="caution">
    <text evidence="6">The sequence shown here is derived from an EMBL/GenBank/DDBJ whole genome shotgun (WGS) entry which is preliminary data.</text>
</comment>
<dbReference type="GO" id="GO:0071555">
    <property type="term" value="P:cell wall organization"/>
    <property type="evidence" value="ECO:0007669"/>
    <property type="project" value="UniProtKB-KW"/>
</dbReference>
<evidence type="ECO:0000256" key="4">
    <source>
        <dbReference type="ARBA" id="ARBA00023316"/>
    </source>
</evidence>
<evidence type="ECO:0000256" key="2">
    <source>
        <dbReference type="ARBA" id="ARBA00011901"/>
    </source>
</evidence>
<keyword evidence="7" id="KW-1185">Reference proteome</keyword>
<keyword evidence="4" id="KW-0961">Cell wall biogenesis/degradation</keyword>
<dbReference type="SMART" id="SM00644">
    <property type="entry name" value="Ami_2"/>
    <property type="match status" value="1"/>
</dbReference>
<dbReference type="EC" id="3.5.1.28" evidence="2"/>
<protein>
    <recommendedName>
        <fullName evidence="2">N-acetylmuramoyl-L-alanine amidase</fullName>
        <ecNumber evidence="2">3.5.1.28</ecNumber>
    </recommendedName>
</protein>
<dbReference type="SUPFAM" id="SSF55846">
    <property type="entry name" value="N-acetylmuramoyl-L-alanine amidase-like"/>
    <property type="match status" value="1"/>
</dbReference>
<dbReference type="Pfam" id="PF01510">
    <property type="entry name" value="Amidase_2"/>
    <property type="match status" value="1"/>
</dbReference>
<accession>A0A7X5QZ57</accession>
<dbReference type="InterPro" id="IPR036505">
    <property type="entry name" value="Amidase/PGRP_sf"/>
</dbReference>
<evidence type="ECO:0000313" key="6">
    <source>
        <dbReference type="EMBL" id="NIH52557.1"/>
    </source>
</evidence>
<dbReference type="Gene3D" id="3.40.80.10">
    <property type="entry name" value="Peptidoglycan recognition protein-like"/>
    <property type="match status" value="1"/>
</dbReference>